<gene>
    <name evidence="1" type="ORF">OED52_00485</name>
</gene>
<sequence length="209" mass="22857">MNHVIPNEDTSRRTVGHRTVDDRDAKVVTVSRSYRTTAEDLWEACTDPERLPRWFLPVSGDLKVGGRYQLEGNAGGEVLTCDPPRSFSATWEFAGAVSWIEVSVLDEPGGYARLEIVHIAHPEEHWEQYGPGAVGIGWDLALLGLGIHLASGESVDPQEFESWSMSEEGLAFIRGSSAKWGEADIAGGEDPEQARAAAERTAAFYTGEQ</sequence>
<name>A0ACD4DGC2_9NOCA</name>
<dbReference type="Proteomes" id="UP001156484">
    <property type="component" value="Chromosome"/>
</dbReference>
<evidence type="ECO:0000313" key="1">
    <source>
        <dbReference type="EMBL" id="UYP19112.1"/>
    </source>
</evidence>
<proteinExistence type="predicted"/>
<dbReference type="EMBL" id="CP107551">
    <property type="protein sequence ID" value="UYP19112.1"/>
    <property type="molecule type" value="Genomic_DNA"/>
</dbReference>
<protein>
    <submittedName>
        <fullName evidence="1">SRPBCC family protein</fullName>
    </submittedName>
</protein>
<organism evidence="1 2">
    <name type="scientific">Rhodococcus sacchari</name>
    <dbReference type="NCBI Taxonomy" id="2962047"/>
    <lineage>
        <taxon>Bacteria</taxon>
        <taxon>Bacillati</taxon>
        <taxon>Actinomycetota</taxon>
        <taxon>Actinomycetes</taxon>
        <taxon>Mycobacteriales</taxon>
        <taxon>Nocardiaceae</taxon>
        <taxon>Rhodococcus</taxon>
    </lineage>
</organism>
<accession>A0ACD4DGC2</accession>
<keyword evidence="2" id="KW-1185">Reference proteome</keyword>
<evidence type="ECO:0000313" key="2">
    <source>
        <dbReference type="Proteomes" id="UP001156484"/>
    </source>
</evidence>
<reference evidence="1" key="1">
    <citation type="submission" date="2022-10" db="EMBL/GenBank/DDBJ databases">
        <title>Rhodococcus ferula Z13 complete genome.</title>
        <authorList>
            <person name="Long X."/>
            <person name="Zang M."/>
        </authorList>
    </citation>
    <scope>NUCLEOTIDE SEQUENCE</scope>
    <source>
        <strain evidence="1">Z13</strain>
    </source>
</reference>